<proteinExistence type="predicted"/>
<evidence type="ECO:0000313" key="3">
    <source>
        <dbReference type="Proteomes" id="UP000196027"/>
    </source>
</evidence>
<evidence type="ECO:0000256" key="1">
    <source>
        <dbReference type="SAM" id="SignalP"/>
    </source>
</evidence>
<organism evidence="2 3">
    <name type="scientific">Oleiphilus messinensis</name>
    <dbReference type="NCBI Taxonomy" id="141451"/>
    <lineage>
        <taxon>Bacteria</taxon>
        <taxon>Pseudomonadati</taxon>
        <taxon>Pseudomonadota</taxon>
        <taxon>Gammaproteobacteria</taxon>
        <taxon>Oceanospirillales</taxon>
        <taxon>Oleiphilaceae</taxon>
        <taxon>Oleiphilus</taxon>
    </lineage>
</organism>
<gene>
    <name evidence="2" type="ORF">OLMES_2577</name>
</gene>
<evidence type="ECO:0000313" key="2">
    <source>
        <dbReference type="EMBL" id="ARU56627.1"/>
    </source>
</evidence>
<sequence>MKHSSLKWIARVALYIALTLPATLSANTVTTVILFSNHTNDTLNEAKSFELLADLLAADYKTESQKGQQENSLEAQVSRFLSTHGEIPTDALVIISTSTASILHSTEEFKTNNLTNKTTLKTNATDVIKQLQRLTKRGAKQVILVNASDPVDSTQTTTKVRSNKVNVQTKIFNQILKSKLKQAKLDDQHLDHVSYFDKFTLTKAITSETGNGEWNANSGHSALSHRKIEYLAIAMLDSLKFKE</sequence>
<dbReference type="Proteomes" id="UP000196027">
    <property type="component" value="Chromosome"/>
</dbReference>
<name>A0A1Y0I7Z4_9GAMM</name>
<feature type="signal peptide" evidence="1">
    <location>
        <begin position="1"/>
        <end position="26"/>
    </location>
</feature>
<protein>
    <submittedName>
        <fullName evidence="2">Uncharacterized protein</fullName>
    </submittedName>
</protein>
<dbReference type="RefSeq" id="WP_087461593.1">
    <property type="nucleotide sequence ID" value="NZ_CP021425.1"/>
</dbReference>
<feature type="chain" id="PRO_5010994595" evidence="1">
    <location>
        <begin position="27"/>
        <end position="243"/>
    </location>
</feature>
<keyword evidence="3" id="KW-1185">Reference proteome</keyword>
<accession>A0A1Y0I7Z4</accession>
<dbReference type="EMBL" id="CP021425">
    <property type="protein sequence ID" value="ARU56627.1"/>
    <property type="molecule type" value="Genomic_DNA"/>
</dbReference>
<dbReference type="InterPro" id="IPR036514">
    <property type="entry name" value="SGNH_hydro_sf"/>
</dbReference>
<reference evidence="2 3" key="1">
    <citation type="submission" date="2017-05" db="EMBL/GenBank/DDBJ databases">
        <title>Genomic insights into alkan degradation activity of Oleiphilus messinensis.</title>
        <authorList>
            <person name="Kozyavkin S.A."/>
            <person name="Slesarev A.I."/>
            <person name="Golyshin P.N."/>
            <person name="Korzhenkov A."/>
            <person name="Golyshina O.N."/>
            <person name="Toshchakov S.V."/>
        </authorList>
    </citation>
    <scope>NUCLEOTIDE SEQUENCE [LARGE SCALE GENOMIC DNA]</scope>
    <source>
        <strain evidence="2 3">ME102</strain>
    </source>
</reference>
<dbReference type="Gene3D" id="3.40.50.1110">
    <property type="entry name" value="SGNH hydrolase"/>
    <property type="match status" value="1"/>
</dbReference>
<dbReference type="KEGG" id="ome:OLMES_2577"/>
<dbReference type="AlphaFoldDB" id="A0A1Y0I7Z4"/>
<keyword evidence="1" id="KW-0732">Signal</keyword>
<dbReference type="GO" id="GO:0016788">
    <property type="term" value="F:hydrolase activity, acting on ester bonds"/>
    <property type="evidence" value="ECO:0007669"/>
    <property type="project" value="UniProtKB-ARBA"/>
</dbReference>